<feature type="transmembrane region" description="Helical" evidence="2">
    <location>
        <begin position="111"/>
        <end position="135"/>
    </location>
</feature>
<reference evidence="3 4" key="1">
    <citation type="submission" date="2012-05" db="EMBL/GenBank/DDBJ databases">
        <title>Finished chromosome of genome of Oscillatoria sp. PCC 7112.</title>
        <authorList>
            <consortium name="US DOE Joint Genome Institute"/>
            <person name="Gugger M."/>
            <person name="Coursin T."/>
            <person name="Rippka R."/>
            <person name="Tandeau De Marsac N."/>
            <person name="Huntemann M."/>
            <person name="Wei C.-L."/>
            <person name="Han J."/>
            <person name="Detter J.C."/>
            <person name="Han C."/>
            <person name="Tapia R."/>
            <person name="Davenport K."/>
            <person name="Daligault H."/>
            <person name="Erkkila T."/>
            <person name="Gu W."/>
            <person name="Munk A.C.C."/>
            <person name="Teshima H."/>
            <person name="Xu Y."/>
            <person name="Chain P."/>
            <person name="Chen A."/>
            <person name="Krypides N."/>
            <person name="Mavromatis K."/>
            <person name="Markowitz V."/>
            <person name="Szeto E."/>
            <person name="Ivanova N."/>
            <person name="Mikhailova N."/>
            <person name="Ovchinnikova G."/>
            <person name="Pagani I."/>
            <person name="Pati A."/>
            <person name="Goodwin L."/>
            <person name="Peters L."/>
            <person name="Pitluck S."/>
            <person name="Woyke T."/>
            <person name="Kerfeld C."/>
        </authorList>
    </citation>
    <scope>NUCLEOTIDE SEQUENCE [LARGE SCALE GENOMIC DNA]</scope>
    <source>
        <strain evidence="3 4">PCC 7112</strain>
    </source>
</reference>
<evidence type="ECO:0000256" key="2">
    <source>
        <dbReference type="SAM" id="Phobius"/>
    </source>
</evidence>
<evidence type="ECO:0000313" key="3">
    <source>
        <dbReference type="EMBL" id="AFZ05105.1"/>
    </source>
</evidence>
<dbReference type="STRING" id="179408.Osc7112_0507"/>
<evidence type="ECO:0000256" key="1">
    <source>
        <dbReference type="SAM" id="Coils"/>
    </source>
</evidence>
<keyword evidence="1" id="KW-0175">Coiled coil</keyword>
<dbReference type="eggNOG" id="COG1196">
    <property type="taxonomic scope" value="Bacteria"/>
</dbReference>
<keyword evidence="2" id="KW-0812">Transmembrane</keyword>
<keyword evidence="2" id="KW-0472">Membrane</keyword>
<dbReference type="HOGENOM" id="CLU_293146_0_0_3"/>
<dbReference type="EMBL" id="CP003614">
    <property type="protein sequence ID" value="AFZ05105.1"/>
    <property type="molecule type" value="Genomic_DNA"/>
</dbReference>
<feature type="transmembrane region" description="Helical" evidence="2">
    <location>
        <begin position="56"/>
        <end position="83"/>
    </location>
</feature>
<dbReference type="Proteomes" id="UP000010478">
    <property type="component" value="Chromosome"/>
</dbReference>
<evidence type="ECO:0000313" key="4">
    <source>
        <dbReference type="Proteomes" id="UP000010478"/>
    </source>
</evidence>
<keyword evidence="4" id="KW-1185">Reference proteome</keyword>
<organism evidence="3 4">
    <name type="scientific">Phormidium nigroviride PCC 7112</name>
    <dbReference type="NCBI Taxonomy" id="179408"/>
    <lineage>
        <taxon>Bacteria</taxon>
        <taxon>Bacillati</taxon>
        <taxon>Cyanobacteriota</taxon>
        <taxon>Cyanophyceae</taxon>
        <taxon>Oscillatoriophycideae</taxon>
        <taxon>Oscillatoriales</taxon>
        <taxon>Oscillatoriaceae</taxon>
        <taxon>Phormidium</taxon>
    </lineage>
</organism>
<proteinExistence type="predicted"/>
<sequence>MSAHPPLNEEYSMYQNLPINPQLYNIGFWLAQVPVEQTTTTNTAEDAALLYSGPQFFIALIAGVVLACAFQLLLTNLSVAAGLSYMGQSRDDRDHHSDSGSSPVRHIGRKVGTWTLITVTVALFFACLLAVKLSLISSPGLGAIVGLVVWATYFSMLVWVSSTTVGSLIGSVVNTATSGFQAIVGTAASALGAKAASNQVVATAKAAAAAVGHELGSAIDPTSLRENVEDYIQSLKPPELDIKGMRSEFEKLLNDPQLKTIAAENLPNLDRQTLVDLVSSRSDLSKRDVNRIVDQLQDAWKQVGKQEQQSDGIAQLVDYLKSAKSGDLVSDKLASRVEKALSNLRGQNSGQSPTMMSQATTMAVNALMGIVLGRTDISDLDVEKVIGQLKEAKDKVGQQADKITAQVKGEPVTYSPIRADVENYLLNTYSWQMNPQAIEREFRDVLYDPTADPGTVRRELEKLKQSNFAEILASRGVFTQDKIKEISQELEAIRQRVLQTAIFAEEQEKSRDLQWRVETYLKLTPKDELTATAIGSDFKKILEDSDASYEQLRDRLSPYTRDSFVQILRGRENFGFQEVEQIVQELERTRDVVLADAKGLQEAAQVRLDNQWQRVQEYLKSTGKEELNPEGIKRDLKTLLDNPEAGMWALRARASRFDRETLVKLLSQRKDLSEDQVNQLLDSAEETWHSAVHAPQKLAQKAKDQYDQTTTALADYLRNTGKSELNPEGIKRDLTKLLENPKEGALALRGRLSQVDRDTLVKLLSQRQDLSEEQVNQIIDQVQETLGSIVKAPRRLAKRVQSQVQDFQSVLEDYLRNTGKDELNPEAIKRDLQLLLHDPKVGAYSLGERLSHIDRATVVSLLSQRPDISEAEANRIVDGILSVRDEFALQIQKIQEGIQSVIDGILGKIRDYLNSLDRPELNYEGITRDVRKLFDDPQAGFDALRDRLGQFNRDTLVALISSREDISEADANRLIDQIERSRNSVLQRAERLQQEAQLRLESIKLQAEKQAEETRKAAEVASWWLFFTALSSAAAAAGAGALAVIR</sequence>
<feature type="transmembrane region" description="Helical" evidence="2">
    <location>
        <begin position="1023"/>
        <end position="1045"/>
    </location>
</feature>
<accession>K9VD01</accession>
<dbReference type="AlphaFoldDB" id="K9VD01"/>
<feature type="coiled-coil region" evidence="1">
    <location>
        <begin position="975"/>
        <end position="1013"/>
    </location>
</feature>
<feature type="transmembrane region" description="Helical" evidence="2">
    <location>
        <begin position="172"/>
        <end position="193"/>
    </location>
</feature>
<dbReference type="PATRIC" id="fig|179408.3.peg.632"/>
<keyword evidence="2" id="KW-1133">Transmembrane helix</keyword>
<feature type="transmembrane region" description="Helical" evidence="2">
    <location>
        <begin position="141"/>
        <end position="160"/>
    </location>
</feature>
<protein>
    <submittedName>
        <fullName evidence="3">Uncharacterized protein</fullName>
    </submittedName>
</protein>
<gene>
    <name evidence="3" type="ORF">Osc7112_0507</name>
</gene>
<dbReference type="KEGG" id="oni:Osc7112_0507"/>
<name>K9VD01_9CYAN</name>